<dbReference type="SUPFAM" id="SSF52540">
    <property type="entry name" value="P-loop containing nucleoside triphosphate hydrolases"/>
    <property type="match status" value="1"/>
</dbReference>
<accession>A0ABN0V4E5</accession>
<protein>
    <submittedName>
        <fullName evidence="1">Uncharacterized protein</fullName>
    </submittedName>
</protein>
<evidence type="ECO:0000313" key="2">
    <source>
        <dbReference type="Proteomes" id="UP001500967"/>
    </source>
</evidence>
<evidence type="ECO:0000313" key="1">
    <source>
        <dbReference type="EMBL" id="GAA0274900.1"/>
    </source>
</evidence>
<dbReference type="Proteomes" id="UP001500967">
    <property type="component" value="Unassembled WGS sequence"/>
</dbReference>
<dbReference type="Gene3D" id="3.40.50.300">
    <property type="entry name" value="P-loop containing nucleotide triphosphate hydrolases"/>
    <property type="match status" value="1"/>
</dbReference>
<keyword evidence="2" id="KW-1185">Reference proteome</keyword>
<sequence>MTRMRQLLAADGDVVVSGTVDNQGRFYRRFDHVVLLSAPLPVLLERVRRRRTNPYGRTPEQRAEIERHVRSVVPLLRRGATCELDTRRPLAEVVDTIERLLRQPAEELLGDRHRD</sequence>
<gene>
    <name evidence="1" type="ORF">GCM10009539_73300</name>
</gene>
<name>A0ABN0V4E5_9ACTN</name>
<reference evidence="1 2" key="1">
    <citation type="journal article" date="2019" name="Int. J. Syst. Evol. Microbiol.">
        <title>The Global Catalogue of Microorganisms (GCM) 10K type strain sequencing project: providing services to taxonomists for standard genome sequencing and annotation.</title>
        <authorList>
            <consortium name="The Broad Institute Genomics Platform"/>
            <consortium name="The Broad Institute Genome Sequencing Center for Infectious Disease"/>
            <person name="Wu L."/>
            <person name="Ma J."/>
        </authorList>
    </citation>
    <scope>NUCLEOTIDE SEQUENCE [LARGE SCALE GENOMIC DNA]</scope>
    <source>
        <strain evidence="1 2">JCM 10425</strain>
    </source>
</reference>
<dbReference type="EMBL" id="BAAAGX010000033">
    <property type="protein sequence ID" value="GAA0274900.1"/>
    <property type="molecule type" value="Genomic_DNA"/>
</dbReference>
<comment type="caution">
    <text evidence="1">The sequence shown here is derived from an EMBL/GenBank/DDBJ whole genome shotgun (WGS) entry which is preliminary data.</text>
</comment>
<proteinExistence type="predicted"/>
<organism evidence="1 2">
    <name type="scientific">Cryptosporangium japonicum</name>
    <dbReference type="NCBI Taxonomy" id="80872"/>
    <lineage>
        <taxon>Bacteria</taxon>
        <taxon>Bacillati</taxon>
        <taxon>Actinomycetota</taxon>
        <taxon>Actinomycetes</taxon>
        <taxon>Cryptosporangiales</taxon>
        <taxon>Cryptosporangiaceae</taxon>
        <taxon>Cryptosporangium</taxon>
    </lineage>
</organism>
<dbReference type="InterPro" id="IPR027417">
    <property type="entry name" value="P-loop_NTPase"/>
</dbReference>